<dbReference type="EMBL" id="JBHSED010000010">
    <property type="protein sequence ID" value="MFC4303212.1"/>
    <property type="molecule type" value="Genomic_DNA"/>
</dbReference>
<comment type="cofactor">
    <cofactor evidence="1">
        <name>FAD</name>
        <dbReference type="ChEBI" id="CHEBI:57692"/>
    </cofactor>
</comment>
<sequence>MKLFIHRKDLRTEDLPALDYIRALNRPMLPILILDPFLLREGRAAEHSGKHFLRQVGRLRATYERCGIKLRLYYGEPVAVVRRLLAELPGIDEIVCHEDGTPYAMQRDRDLAAAAAEAGVRWTALPDQPLVDLPGFHRESGRSEGYKVFTPFYRKWSDYLQEHPRFPYATRIAELPQAEGDEEGIGQLFPLPEEVRAAITWDGEPLVPEGLLESFLEERLTEYSRDRDRYALGATSGISRYLNCGSLSVRTVHERLLARPEGGESWKRQLAWRDFYLYQSRMDKRFFRYERAFDLSGLSDAHFRAWAEARTGIPVVDAAMTELNETGAMPNRLRMVTAMFLTKNLLCPFPFGERYFRRKLADYDNTLNRGGWLWCSSLGFDAAPYFRIMNPVAQSRTHDPSGSYIRRWLPELANLNDKDIHLPRPHAIVDLKASRAAAIEAYRRLLGTFSANS</sequence>
<dbReference type="Gene3D" id="1.10.579.10">
    <property type="entry name" value="DNA Cyclobutane Dipyrimidine Photolyase, subunit A, domain 3"/>
    <property type="match status" value="1"/>
</dbReference>
<keyword evidence="6" id="KW-0456">Lyase</keyword>
<dbReference type="Gene3D" id="3.40.50.620">
    <property type="entry name" value="HUPs"/>
    <property type="match status" value="1"/>
</dbReference>
<dbReference type="GO" id="GO:0003904">
    <property type="term" value="F:deoxyribodipyrimidine photo-lyase activity"/>
    <property type="evidence" value="ECO:0007669"/>
    <property type="project" value="UniProtKB-EC"/>
</dbReference>
<dbReference type="InterPro" id="IPR002081">
    <property type="entry name" value="Cryptochrome/DNA_photolyase_1"/>
</dbReference>
<comment type="similarity">
    <text evidence="4">Belongs to the DNA photolyase family.</text>
</comment>
<dbReference type="PANTHER" id="PTHR11455:SF9">
    <property type="entry name" value="CRYPTOCHROME CIRCADIAN CLOCK 5 ISOFORM X1"/>
    <property type="match status" value="1"/>
</dbReference>
<dbReference type="PANTHER" id="PTHR11455">
    <property type="entry name" value="CRYPTOCHROME"/>
    <property type="match status" value="1"/>
</dbReference>
<accession>A0ABV8S8C7</accession>
<dbReference type="InterPro" id="IPR014729">
    <property type="entry name" value="Rossmann-like_a/b/a_fold"/>
</dbReference>
<dbReference type="Gene3D" id="1.25.40.80">
    <property type="match status" value="1"/>
</dbReference>
<reference evidence="7" key="1">
    <citation type="journal article" date="2019" name="Int. J. Syst. Evol. Microbiol.">
        <title>The Global Catalogue of Microorganisms (GCM) 10K type strain sequencing project: providing services to taxonomists for standard genome sequencing and annotation.</title>
        <authorList>
            <consortium name="The Broad Institute Genomics Platform"/>
            <consortium name="The Broad Institute Genome Sequencing Center for Infectious Disease"/>
            <person name="Wu L."/>
            <person name="Ma J."/>
        </authorList>
    </citation>
    <scope>NUCLEOTIDE SEQUENCE [LARGE SCALE GENOMIC DNA]</scope>
    <source>
        <strain evidence="7">CGMCC 4.1641</strain>
    </source>
</reference>
<evidence type="ECO:0000313" key="7">
    <source>
        <dbReference type="Proteomes" id="UP001595755"/>
    </source>
</evidence>
<dbReference type="InterPro" id="IPR006050">
    <property type="entry name" value="DNA_photolyase_N"/>
</dbReference>
<keyword evidence="2 4" id="KW-0285">Flavoprotein</keyword>
<evidence type="ECO:0000256" key="3">
    <source>
        <dbReference type="ARBA" id="ARBA00022827"/>
    </source>
</evidence>
<proteinExistence type="inferred from homology"/>
<organism evidence="6 7">
    <name type="scientific">Cohnella boryungensis</name>
    <dbReference type="NCBI Taxonomy" id="768479"/>
    <lineage>
        <taxon>Bacteria</taxon>
        <taxon>Bacillati</taxon>
        <taxon>Bacillota</taxon>
        <taxon>Bacilli</taxon>
        <taxon>Bacillales</taxon>
        <taxon>Paenibacillaceae</taxon>
        <taxon>Cohnella</taxon>
    </lineage>
</organism>
<dbReference type="SUPFAM" id="SSF52425">
    <property type="entry name" value="Cryptochrome/photolyase, N-terminal domain"/>
    <property type="match status" value="1"/>
</dbReference>
<protein>
    <submittedName>
        <fullName evidence="6">Cryptochrome/photolyase family protein</fullName>
        <ecNumber evidence="6">4.1.99.3</ecNumber>
    </submittedName>
</protein>
<gene>
    <name evidence="6" type="ORF">ACFO1S_07080</name>
</gene>
<dbReference type="InterPro" id="IPR005101">
    <property type="entry name" value="Cryptochr/Photolyase_FAD-bd"/>
</dbReference>
<evidence type="ECO:0000256" key="1">
    <source>
        <dbReference type="ARBA" id="ARBA00001974"/>
    </source>
</evidence>
<keyword evidence="3 4" id="KW-0274">FAD</keyword>
<dbReference type="PROSITE" id="PS51645">
    <property type="entry name" value="PHR_CRY_ALPHA_BETA"/>
    <property type="match status" value="1"/>
</dbReference>
<evidence type="ECO:0000259" key="5">
    <source>
        <dbReference type="PROSITE" id="PS51645"/>
    </source>
</evidence>
<dbReference type="Pfam" id="PF00875">
    <property type="entry name" value="DNA_photolyase"/>
    <property type="match status" value="1"/>
</dbReference>
<dbReference type="EC" id="4.1.99.3" evidence="6"/>
<dbReference type="Pfam" id="PF03441">
    <property type="entry name" value="FAD_binding_7"/>
    <property type="match status" value="1"/>
</dbReference>
<keyword evidence="4" id="KW-0157">Chromophore</keyword>
<evidence type="ECO:0000256" key="2">
    <source>
        <dbReference type="ARBA" id="ARBA00022630"/>
    </source>
</evidence>
<dbReference type="InterPro" id="IPR036155">
    <property type="entry name" value="Crypto/Photolyase_N_sf"/>
</dbReference>
<comment type="caution">
    <text evidence="6">The sequence shown here is derived from an EMBL/GenBank/DDBJ whole genome shotgun (WGS) entry which is preliminary data.</text>
</comment>
<dbReference type="RefSeq" id="WP_204605162.1">
    <property type="nucleotide sequence ID" value="NZ_JBHSED010000010.1"/>
</dbReference>
<dbReference type="Proteomes" id="UP001595755">
    <property type="component" value="Unassembled WGS sequence"/>
</dbReference>
<dbReference type="SUPFAM" id="SSF48173">
    <property type="entry name" value="Cryptochrome/photolyase FAD-binding domain"/>
    <property type="match status" value="1"/>
</dbReference>
<dbReference type="PRINTS" id="PR00147">
    <property type="entry name" value="DNAPHOTLYASE"/>
</dbReference>
<dbReference type="InterPro" id="IPR036134">
    <property type="entry name" value="Crypto/Photolyase_FAD-like_sf"/>
</dbReference>
<feature type="domain" description="Photolyase/cryptochrome alpha/beta" evidence="5">
    <location>
        <begin position="1"/>
        <end position="130"/>
    </location>
</feature>
<evidence type="ECO:0000256" key="4">
    <source>
        <dbReference type="RuleBase" id="RU004182"/>
    </source>
</evidence>
<name>A0ABV8S8C7_9BACL</name>
<evidence type="ECO:0000313" key="6">
    <source>
        <dbReference type="EMBL" id="MFC4303212.1"/>
    </source>
</evidence>
<keyword evidence="7" id="KW-1185">Reference proteome</keyword>